<dbReference type="PANTHER" id="PTHR10589">
    <property type="entry name" value="UBIQUITIN CARBOXYL-TERMINAL HYDROLASE"/>
    <property type="match status" value="1"/>
</dbReference>
<organism evidence="16 17">
    <name type="scientific">Chlamydomonas eustigma</name>
    <dbReference type="NCBI Taxonomy" id="1157962"/>
    <lineage>
        <taxon>Eukaryota</taxon>
        <taxon>Viridiplantae</taxon>
        <taxon>Chlorophyta</taxon>
        <taxon>core chlorophytes</taxon>
        <taxon>Chlorophyceae</taxon>
        <taxon>CS clade</taxon>
        <taxon>Chlamydomonadales</taxon>
        <taxon>Chlamydomonadaceae</taxon>
        <taxon>Chlamydomonas</taxon>
    </lineage>
</organism>
<gene>
    <name evidence="16" type="ORF">CEUSTIGMA_g12588.t1</name>
</gene>
<dbReference type="STRING" id="1157962.A0A250XQU1"/>
<dbReference type="InterPro" id="IPR036959">
    <property type="entry name" value="Peptidase_C12_UCH_sf"/>
</dbReference>
<comment type="caution">
    <text evidence="16">The sequence shown here is derived from an EMBL/GenBank/DDBJ whole genome shotgun (WGS) entry which is preliminary data.</text>
</comment>
<feature type="coiled-coil region" evidence="14">
    <location>
        <begin position="214"/>
        <end position="241"/>
    </location>
</feature>
<protein>
    <recommendedName>
        <fullName evidence="9 13">Ubiquitin carboxyl-terminal hydrolase</fullName>
        <ecNumber evidence="9 13">3.4.19.12</ecNumber>
    </recommendedName>
</protein>
<evidence type="ECO:0000256" key="12">
    <source>
        <dbReference type="PROSITE-ProRule" id="PRU01393"/>
    </source>
</evidence>
<evidence type="ECO:0000256" key="9">
    <source>
        <dbReference type="PIRNR" id="PIRNR038120"/>
    </source>
</evidence>
<feature type="site" description="Transition state stabilizer" evidence="12">
    <location>
        <position position="77"/>
    </location>
</feature>
<dbReference type="Gene3D" id="3.40.532.10">
    <property type="entry name" value="Peptidase C12, ubiquitin carboxyl-terminal hydrolase"/>
    <property type="match status" value="1"/>
</dbReference>
<comment type="subcellular location">
    <subcellularLocation>
        <location evidence="2">Nucleus</location>
    </subcellularLocation>
</comment>
<evidence type="ECO:0000256" key="11">
    <source>
        <dbReference type="PIRSR" id="PIRSR038120-2"/>
    </source>
</evidence>
<evidence type="ECO:0000256" key="8">
    <source>
        <dbReference type="ARBA" id="ARBA00023242"/>
    </source>
</evidence>
<dbReference type="GO" id="GO:0005634">
    <property type="term" value="C:nucleus"/>
    <property type="evidence" value="ECO:0007669"/>
    <property type="project" value="UniProtKB-SubCell"/>
</dbReference>
<dbReference type="InterPro" id="IPR017390">
    <property type="entry name" value="Ubiquitinyl_hydrolase_UCH37"/>
</dbReference>
<evidence type="ECO:0000313" key="17">
    <source>
        <dbReference type="Proteomes" id="UP000232323"/>
    </source>
</evidence>
<evidence type="ECO:0000259" key="15">
    <source>
        <dbReference type="PROSITE" id="PS52048"/>
    </source>
</evidence>
<dbReference type="AlphaFoldDB" id="A0A250XQU1"/>
<dbReference type="GO" id="GO:0004843">
    <property type="term" value="F:cysteine-type deubiquitinase activity"/>
    <property type="evidence" value="ECO:0007669"/>
    <property type="project" value="UniProtKB-UniRule"/>
</dbReference>
<dbReference type="GO" id="GO:0005737">
    <property type="term" value="C:cytoplasm"/>
    <property type="evidence" value="ECO:0007669"/>
    <property type="project" value="TreeGrafter"/>
</dbReference>
<evidence type="ECO:0000256" key="5">
    <source>
        <dbReference type="ARBA" id="ARBA00022786"/>
    </source>
</evidence>
<keyword evidence="5 9" id="KW-0833">Ubl conjugation pathway</keyword>
<dbReference type="PROSITE" id="PS52049">
    <property type="entry name" value="ULD"/>
    <property type="match status" value="1"/>
</dbReference>
<proteinExistence type="inferred from homology"/>
<evidence type="ECO:0000256" key="4">
    <source>
        <dbReference type="ARBA" id="ARBA00022670"/>
    </source>
</evidence>
<evidence type="ECO:0000256" key="1">
    <source>
        <dbReference type="ARBA" id="ARBA00000707"/>
    </source>
</evidence>
<dbReference type="PRINTS" id="PR00707">
    <property type="entry name" value="UBCTHYDRLASE"/>
</dbReference>
<feature type="site" description="Important for enzyme activity" evidence="11 12">
    <location>
        <position position="172"/>
    </location>
</feature>
<dbReference type="PROSITE" id="PS52048">
    <property type="entry name" value="UCH_DOMAIN"/>
    <property type="match status" value="1"/>
</dbReference>
<evidence type="ECO:0000313" key="16">
    <source>
        <dbReference type="EMBL" id="GAX85170.1"/>
    </source>
</evidence>
<keyword evidence="17" id="KW-1185">Reference proteome</keyword>
<dbReference type="InterPro" id="IPR041507">
    <property type="entry name" value="UCH_C"/>
</dbReference>
<sequence length="347" mass="38932">MSDGWTTIESDPGVFFQLIREFGVKGVQVDELWSLDSHTLASIKPVYGLIFLFKWVAEKDLRPVDNNSVGNVFFAKQVITNACATQAILSVLMNSRSLDLGQELTQFRDFTADFPPDMKGLAISNSESIRQAHNSFARPEPIVPDEREASKDDDAFHFISYVHVNGTLYELDGLKDGPIPLASCSEDEWLEKVVPEIQSRMAKYAEKEVRFNIMAVVGDRLEAAERKAAELQALKKLAEAERLHNNSTSSTSVDSNQAACTLLPGGDDEELSNKIMSLDAELAVIGAEVKEERDKRARWANENIRRRHNYVPFLFNMLRLIAEKGQMDKLIERARAQKKQKLAGDGQ</sequence>
<dbReference type="Proteomes" id="UP000232323">
    <property type="component" value="Unassembled WGS sequence"/>
</dbReference>
<evidence type="ECO:0000256" key="2">
    <source>
        <dbReference type="ARBA" id="ARBA00004123"/>
    </source>
</evidence>
<dbReference type="EC" id="3.4.19.12" evidence="9 13"/>
<feature type="domain" description="UCH catalytic" evidence="15">
    <location>
        <begin position="4"/>
        <end position="218"/>
    </location>
</feature>
<dbReference type="EMBL" id="BEGY01000153">
    <property type="protein sequence ID" value="GAX85170.1"/>
    <property type="molecule type" value="Genomic_DNA"/>
</dbReference>
<dbReference type="InterPro" id="IPR001578">
    <property type="entry name" value="Peptidase_C12_UCH"/>
</dbReference>
<feature type="active site" description="Proton donor" evidence="10 12">
    <location>
        <position position="157"/>
    </location>
</feature>
<dbReference type="SUPFAM" id="SSF54001">
    <property type="entry name" value="Cysteine proteinases"/>
    <property type="match status" value="1"/>
</dbReference>
<comment type="catalytic activity">
    <reaction evidence="1 9 12 13">
        <text>Thiol-dependent hydrolysis of ester, thioester, amide, peptide and isopeptide bonds formed by the C-terminal Gly of ubiquitin (a 76-residue protein attached to proteins as an intracellular targeting signal).</text>
        <dbReference type="EC" id="3.4.19.12"/>
    </reaction>
</comment>
<name>A0A250XQU1_9CHLO</name>
<keyword evidence="14" id="KW-0175">Coiled coil</keyword>
<keyword evidence="6 9" id="KW-0378">Hydrolase</keyword>
<dbReference type="PANTHER" id="PTHR10589:SF16">
    <property type="entry name" value="UBIQUITIN CARBOXYL-TERMINAL HYDROLASE ISOZYME L5"/>
    <property type="match status" value="1"/>
</dbReference>
<accession>A0A250XQU1</accession>
<dbReference type="InterPro" id="IPR038765">
    <property type="entry name" value="Papain-like_cys_pep_sf"/>
</dbReference>
<evidence type="ECO:0000256" key="13">
    <source>
        <dbReference type="RuleBase" id="RU361215"/>
    </source>
</evidence>
<feature type="active site" description="Nucleophile" evidence="10 12">
    <location>
        <position position="83"/>
    </location>
</feature>
<evidence type="ECO:0000256" key="3">
    <source>
        <dbReference type="ARBA" id="ARBA00009326"/>
    </source>
</evidence>
<dbReference type="GO" id="GO:0006511">
    <property type="term" value="P:ubiquitin-dependent protein catabolic process"/>
    <property type="evidence" value="ECO:0007669"/>
    <property type="project" value="UniProtKB-UniRule"/>
</dbReference>
<dbReference type="GO" id="GO:0016579">
    <property type="term" value="P:protein deubiquitination"/>
    <property type="evidence" value="ECO:0007669"/>
    <property type="project" value="InterPro"/>
</dbReference>
<evidence type="ECO:0000256" key="10">
    <source>
        <dbReference type="PIRSR" id="PIRSR038120-1"/>
    </source>
</evidence>
<evidence type="ECO:0000256" key="6">
    <source>
        <dbReference type="ARBA" id="ARBA00022801"/>
    </source>
</evidence>
<dbReference type="CDD" id="cd09617">
    <property type="entry name" value="Peptidase_C12_UCH37_BAP1"/>
    <property type="match status" value="1"/>
</dbReference>
<dbReference type="PIRSF" id="PIRSF038120">
    <property type="entry name" value="Ubiquitinyl_hydrolase_UCH37"/>
    <property type="match status" value="1"/>
</dbReference>
<evidence type="ECO:0000256" key="7">
    <source>
        <dbReference type="ARBA" id="ARBA00022807"/>
    </source>
</evidence>
<reference evidence="16 17" key="1">
    <citation type="submission" date="2017-08" db="EMBL/GenBank/DDBJ databases">
        <title>Acidophilic green algal genome provides insights into adaptation to an acidic environment.</title>
        <authorList>
            <person name="Hirooka S."/>
            <person name="Hirose Y."/>
            <person name="Kanesaki Y."/>
            <person name="Higuchi S."/>
            <person name="Fujiwara T."/>
            <person name="Onuma R."/>
            <person name="Era A."/>
            <person name="Ohbayashi R."/>
            <person name="Uzuka A."/>
            <person name="Nozaki H."/>
            <person name="Yoshikawa H."/>
            <person name="Miyagishima S.Y."/>
        </authorList>
    </citation>
    <scope>NUCLEOTIDE SEQUENCE [LARGE SCALE GENOMIC DNA]</scope>
    <source>
        <strain evidence="16 17">NIES-2499</strain>
    </source>
</reference>
<evidence type="ECO:0000256" key="14">
    <source>
        <dbReference type="SAM" id="Coils"/>
    </source>
</evidence>
<keyword evidence="8" id="KW-0539">Nucleus</keyword>
<dbReference type="Gene3D" id="1.20.58.860">
    <property type="match status" value="1"/>
</dbReference>
<keyword evidence="7 9" id="KW-0788">Thiol protease</keyword>
<dbReference type="Pfam" id="PF18031">
    <property type="entry name" value="UCH_C"/>
    <property type="match status" value="1"/>
</dbReference>
<keyword evidence="4 9" id="KW-0645">Protease</keyword>
<comment type="similarity">
    <text evidence="3 9 12 13">Belongs to the peptidase C12 family.</text>
</comment>
<dbReference type="OrthoDB" id="1924260at2759"/>
<dbReference type="FunFam" id="3.40.532.10:FF:000003">
    <property type="entry name" value="Ubiquitin carboxyl-terminal hydrolase"/>
    <property type="match status" value="1"/>
</dbReference>
<dbReference type="Pfam" id="PF01088">
    <property type="entry name" value="Peptidase_C12"/>
    <property type="match status" value="1"/>
</dbReference>